<evidence type="ECO:0000313" key="3">
    <source>
        <dbReference type="EMBL" id="KAK0431916.1"/>
    </source>
</evidence>
<feature type="transmembrane region" description="Helical" evidence="2">
    <location>
        <begin position="58"/>
        <end position="80"/>
    </location>
</feature>
<organism evidence="3 4">
    <name type="scientific">Armillaria borealis</name>
    <dbReference type="NCBI Taxonomy" id="47425"/>
    <lineage>
        <taxon>Eukaryota</taxon>
        <taxon>Fungi</taxon>
        <taxon>Dikarya</taxon>
        <taxon>Basidiomycota</taxon>
        <taxon>Agaricomycotina</taxon>
        <taxon>Agaricomycetes</taxon>
        <taxon>Agaricomycetidae</taxon>
        <taxon>Agaricales</taxon>
        <taxon>Marasmiineae</taxon>
        <taxon>Physalacriaceae</taxon>
        <taxon>Armillaria</taxon>
    </lineage>
</organism>
<dbReference type="AlphaFoldDB" id="A0AA39IWR1"/>
<keyword evidence="2" id="KW-0812">Transmembrane</keyword>
<protein>
    <submittedName>
        <fullName evidence="3">Uncharacterized protein</fullName>
    </submittedName>
</protein>
<feature type="region of interest" description="Disordered" evidence="1">
    <location>
        <begin position="267"/>
        <end position="297"/>
    </location>
</feature>
<evidence type="ECO:0000256" key="1">
    <source>
        <dbReference type="SAM" id="MobiDB-lite"/>
    </source>
</evidence>
<comment type="caution">
    <text evidence="3">The sequence shown here is derived from an EMBL/GenBank/DDBJ whole genome shotgun (WGS) entry which is preliminary data.</text>
</comment>
<keyword evidence="2" id="KW-0472">Membrane</keyword>
<feature type="transmembrane region" description="Helical" evidence="2">
    <location>
        <begin position="237"/>
        <end position="258"/>
    </location>
</feature>
<proteinExistence type="predicted"/>
<feature type="transmembrane region" description="Helical" evidence="2">
    <location>
        <begin position="92"/>
        <end position="113"/>
    </location>
</feature>
<evidence type="ECO:0000256" key="2">
    <source>
        <dbReference type="SAM" id="Phobius"/>
    </source>
</evidence>
<feature type="compositionally biased region" description="Polar residues" evidence="1">
    <location>
        <begin position="270"/>
        <end position="284"/>
    </location>
</feature>
<dbReference type="Proteomes" id="UP001175226">
    <property type="component" value="Unassembled WGS sequence"/>
</dbReference>
<name>A0AA39IWR1_9AGAR</name>
<keyword evidence="4" id="KW-1185">Reference proteome</keyword>
<feature type="transmembrane region" description="Helical" evidence="2">
    <location>
        <begin position="16"/>
        <end position="37"/>
    </location>
</feature>
<feature type="transmembrane region" description="Helical" evidence="2">
    <location>
        <begin position="125"/>
        <end position="143"/>
    </location>
</feature>
<gene>
    <name evidence="3" type="ORF">EV421DRAFT_132934</name>
</gene>
<feature type="transmembrane region" description="Helical" evidence="2">
    <location>
        <begin position="203"/>
        <end position="225"/>
    </location>
</feature>
<reference evidence="3" key="1">
    <citation type="submission" date="2023-06" db="EMBL/GenBank/DDBJ databases">
        <authorList>
            <consortium name="Lawrence Berkeley National Laboratory"/>
            <person name="Ahrendt S."/>
            <person name="Sahu N."/>
            <person name="Indic B."/>
            <person name="Wong-Bajracharya J."/>
            <person name="Merenyi Z."/>
            <person name="Ke H.-M."/>
            <person name="Monk M."/>
            <person name="Kocsube S."/>
            <person name="Drula E."/>
            <person name="Lipzen A."/>
            <person name="Balint B."/>
            <person name="Henrissat B."/>
            <person name="Andreopoulos B."/>
            <person name="Martin F.M."/>
            <person name="Harder C.B."/>
            <person name="Rigling D."/>
            <person name="Ford K.L."/>
            <person name="Foster G.D."/>
            <person name="Pangilinan J."/>
            <person name="Papanicolaou A."/>
            <person name="Barry K."/>
            <person name="LaButti K."/>
            <person name="Viragh M."/>
            <person name="Koriabine M."/>
            <person name="Yan M."/>
            <person name="Riley R."/>
            <person name="Champramary S."/>
            <person name="Plett K.L."/>
            <person name="Tsai I.J."/>
            <person name="Slot J."/>
            <person name="Sipos G."/>
            <person name="Plett J."/>
            <person name="Nagy L.G."/>
            <person name="Grigoriev I.V."/>
        </authorList>
    </citation>
    <scope>NUCLEOTIDE SEQUENCE</scope>
    <source>
        <strain evidence="3">FPL87.14</strain>
    </source>
</reference>
<sequence>MERAGLSAIPAMSSNISLSLETILRLGTIAICIYDYVRTLPAEYKFWRDKGPQIRLNLVLFVLIRYVSIITLVISNVGYFSHSFSAKSCRNFYMVSVVMKVLQTTICQFILGIRAYSISRRSDRVRIFLIVFTVLITVLEWFTNLYGRIMIQSNGNCTSGNDPSKLVNWTFYIWAMLYDMATLGISTYYLFRASANGLSSMTGLVKAMIVDGLGYILILTVSNTLNLVLYRASKLDAQAAAASLGFAFTWIMSQNILIKTRDAGMRSMKSRNPSSGRNNAFSTSRSDDQTAGGPVTTKGGIELEVQVRIDREHDSADGGRIKWDDARSDWENHKMGVLAK</sequence>
<keyword evidence="2" id="KW-1133">Transmembrane helix</keyword>
<accession>A0AA39IWR1</accession>
<dbReference type="EMBL" id="JAUEPT010000104">
    <property type="protein sequence ID" value="KAK0431916.1"/>
    <property type="molecule type" value="Genomic_DNA"/>
</dbReference>
<feature type="transmembrane region" description="Helical" evidence="2">
    <location>
        <begin position="171"/>
        <end position="191"/>
    </location>
</feature>
<evidence type="ECO:0000313" key="4">
    <source>
        <dbReference type="Proteomes" id="UP001175226"/>
    </source>
</evidence>